<evidence type="ECO:0000313" key="2">
    <source>
        <dbReference type="Proteomes" id="UP000033115"/>
    </source>
</evidence>
<dbReference type="AlphaFoldDB" id="A0A0E3JSJ3"/>
<keyword evidence="2" id="KW-1185">Reference proteome</keyword>
<dbReference type="HOGENOM" id="CLU_045011_9_1_9"/>
<name>A0A0E3JSJ3_CLOSL</name>
<accession>A0A0E3JSJ3</accession>
<dbReference type="SFLD" id="SFLDG01129">
    <property type="entry name" value="C1.5:_HAD__Beta-PGM__Phosphata"/>
    <property type="match status" value="1"/>
</dbReference>
<dbReference type="PANTHER" id="PTHR43611:SF3">
    <property type="entry name" value="FLAVIN MONONUCLEOTIDE HYDROLASE 1, CHLOROPLATIC"/>
    <property type="match status" value="1"/>
</dbReference>
<dbReference type="SFLD" id="SFLDS00003">
    <property type="entry name" value="Haloacid_Dehalogenase"/>
    <property type="match status" value="1"/>
</dbReference>
<dbReference type="EMBL" id="CP009933">
    <property type="protein sequence ID" value="AKA72423.1"/>
    <property type="molecule type" value="Genomic_DNA"/>
</dbReference>
<proteinExistence type="predicted"/>
<dbReference type="InterPro" id="IPR023198">
    <property type="entry name" value="PGP-like_dom2"/>
</dbReference>
<dbReference type="PANTHER" id="PTHR43611">
    <property type="entry name" value="ALPHA-D-GLUCOSE 1-PHOSPHATE PHOSPHATASE"/>
    <property type="match status" value="1"/>
</dbReference>
<reference evidence="1 2" key="1">
    <citation type="journal article" date="2015" name="J. Biotechnol.">
        <title>Complete genome sequence of a malodorant-producing acetogen, Clostridium scatologenes ATCC 25775(T).</title>
        <authorList>
            <person name="Zhu Z."/>
            <person name="Guo T."/>
            <person name="Zheng H."/>
            <person name="Song T."/>
            <person name="Ouyang P."/>
            <person name="Xie J."/>
        </authorList>
    </citation>
    <scope>NUCLEOTIDE SEQUENCE [LARGE SCALE GENOMIC DNA]</scope>
    <source>
        <strain evidence="1 2">ATCC 25775</strain>
    </source>
</reference>
<dbReference type="RefSeq" id="WP_029160562.1">
    <property type="nucleotide sequence ID" value="NZ_CP009933.1"/>
</dbReference>
<dbReference type="STRING" id="1548.CSCA_5298"/>
<dbReference type="CDD" id="cd02603">
    <property type="entry name" value="HAD_sEH-N_like"/>
    <property type="match status" value="1"/>
</dbReference>
<dbReference type="InterPro" id="IPR006439">
    <property type="entry name" value="HAD-SF_hydro_IA"/>
</dbReference>
<keyword evidence="1" id="KW-0378">Hydrolase</keyword>
<dbReference type="NCBIfam" id="TIGR01509">
    <property type="entry name" value="HAD-SF-IA-v3"/>
    <property type="match status" value="1"/>
</dbReference>
<dbReference type="Proteomes" id="UP000033115">
    <property type="component" value="Chromosome"/>
</dbReference>
<gene>
    <name evidence="1" type="ORF">CSCA_5298</name>
</gene>
<dbReference type="Gene3D" id="1.10.150.240">
    <property type="entry name" value="Putative phosphatase, domain 2"/>
    <property type="match status" value="1"/>
</dbReference>
<dbReference type="Pfam" id="PF00702">
    <property type="entry name" value="Hydrolase"/>
    <property type="match status" value="1"/>
</dbReference>
<dbReference type="InterPro" id="IPR023214">
    <property type="entry name" value="HAD_sf"/>
</dbReference>
<dbReference type="KEGG" id="csq:CSCA_5298"/>
<sequence length="201" mass="24103">MYKNIIFDLGNVLLNFKPKEYLKAKITEINKVSEIYKEIFQSEQWEMLDRGTITEEEAINIIIKKSIKNKELIKIAFENWYELLTPIEDSIKVLRELKSEGYKIYFLSNFHLLAFEYVTNKYDFFKLFDGGIVSYKEKLLKPEEKIYKRIIDEYNIEPKKSIFIDDVESNVEYARKLNFGAILFKNPKDLREKLKSYNVYI</sequence>
<evidence type="ECO:0000313" key="1">
    <source>
        <dbReference type="EMBL" id="AKA72423.1"/>
    </source>
</evidence>
<protein>
    <submittedName>
        <fullName evidence="1">HAD-superfamily hydrolase, subfamily IA, variant 3</fullName>
    </submittedName>
</protein>
<dbReference type="PRINTS" id="PR00413">
    <property type="entry name" value="HADHALOGNASE"/>
</dbReference>
<dbReference type="InterPro" id="IPR036412">
    <property type="entry name" value="HAD-like_sf"/>
</dbReference>
<dbReference type="Gene3D" id="3.40.50.1000">
    <property type="entry name" value="HAD superfamily/HAD-like"/>
    <property type="match status" value="1"/>
</dbReference>
<dbReference type="SUPFAM" id="SSF56784">
    <property type="entry name" value="HAD-like"/>
    <property type="match status" value="1"/>
</dbReference>
<dbReference type="GO" id="GO:0016787">
    <property type="term" value="F:hydrolase activity"/>
    <property type="evidence" value="ECO:0007669"/>
    <property type="project" value="UniProtKB-KW"/>
</dbReference>
<organism evidence="1 2">
    <name type="scientific">Clostridium scatologenes</name>
    <dbReference type="NCBI Taxonomy" id="1548"/>
    <lineage>
        <taxon>Bacteria</taxon>
        <taxon>Bacillati</taxon>
        <taxon>Bacillota</taxon>
        <taxon>Clostridia</taxon>
        <taxon>Eubacteriales</taxon>
        <taxon>Clostridiaceae</taxon>
        <taxon>Clostridium</taxon>
    </lineage>
</organism>